<evidence type="ECO:0000313" key="2">
    <source>
        <dbReference type="RefSeq" id="XP_022241130.1"/>
    </source>
</evidence>
<sequence>MELFRLLARSVEFAFVILCSRKTRRKDKDAVAPSQEESKLYLEPAVLESTIEESMLREVVELPTGLDYTEWLASHTLAFFDHVNLIYGTVSEFCTMSGCPDMIGPCNRQYLWFDEKGKKCKVAAPQYVDYVMTFTQKTVNDESVFPTKFDKEFPTSFESIVKKIHRLLFHVIAHVYQAHIKEVVLLNLHAHLNTLFSHFMIFNKQFCLVDEKETEVLQDLAVALKLYSSEDEKRETDEQNDTGKEVNIDRSKHLVIENSAESGAPENDLFIKEGNKRSASPCIVSQSVSTPFISSSITALHTRANSGGPSNTNSCAMDTTIFTGGSSFAASCGSSPVKFQ</sequence>
<proteinExistence type="predicted"/>
<dbReference type="InterPro" id="IPR005301">
    <property type="entry name" value="MOB_kinase_act_fam"/>
</dbReference>
<dbReference type="Proteomes" id="UP000694941">
    <property type="component" value="Unplaced"/>
</dbReference>
<dbReference type="SUPFAM" id="SSF101152">
    <property type="entry name" value="Mob1/phocein"/>
    <property type="match status" value="1"/>
</dbReference>
<protein>
    <submittedName>
        <fullName evidence="2">MOB kinase activator-like 2 isoform X1</fullName>
    </submittedName>
</protein>
<dbReference type="Gene3D" id="1.20.140.30">
    <property type="entry name" value="MOB kinase activator"/>
    <property type="match status" value="1"/>
</dbReference>
<dbReference type="RefSeq" id="XP_022241130.1">
    <property type="nucleotide sequence ID" value="XM_022385422.1"/>
</dbReference>
<dbReference type="GeneID" id="106459040"/>
<dbReference type="SMART" id="SM01388">
    <property type="entry name" value="Mob1_phocein"/>
    <property type="match status" value="1"/>
</dbReference>
<evidence type="ECO:0000313" key="1">
    <source>
        <dbReference type="Proteomes" id="UP000694941"/>
    </source>
</evidence>
<reference evidence="2" key="1">
    <citation type="submission" date="2025-08" db="UniProtKB">
        <authorList>
            <consortium name="RefSeq"/>
        </authorList>
    </citation>
    <scope>IDENTIFICATION</scope>
    <source>
        <tissue evidence="2">Muscle</tissue>
    </source>
</reference>
<organism evidence="1 2">
    <name type="scientific">Limulus polyphemus</name>
    <name type="common">Atlantic horseshoe crab</name>
    <dbReference type="NCBI Taxonomy" id="6850"/>
    <lineage>
        <taxon>Eukaryota</taxon>
        <taxon>Metazoa</taxon>
        <taxon>Ecdysozoa</taxon>
        <taxon>Arthropoda</taxon>
        <taxon>Chelicerata</taxon>
        <taxon>Merostomata</taxon>
        <taxon>Xiphosura</taxon>
        <taxon>Limulidae</taxon>
        <taxon>Limulus</taxon>
    </lineage>
</organism>
<dbReference type="PANTHER" id="PTHR22599">
    <property type="entry name" value="MPS ONE BINDER KINASE ACTIVATOR-LIKE MOB"/>
    <property type="match status" value="1"/>
</dbReference>
<name>A0ABM1SBX5_LIMPO</name>
<gene>
    <name evidence="2" type="primary">LOC106459040</name>
</gene>
<accession>A0ABM1SBX5</accession>
<keyword evidence="1" id="KW-1185">Reference proteome</keyword>
<dbReference type="Pfam" id="PF03637">
    <property type="entry name" value="Mob1_phocein"/>
    <property type="match status" value="1"/>
</dbReference>
<dbReference type="InterPro" id="IPR036703">
    <property type="entry name" value="MOB_kinase_act_sf"/>
</dbReference>